<evidence type="ECO:0000256" key="2">
    <source>
        <dbReference type="SAM" id="SignalP"/>
    </source>
</evidence>
<dbReference type="AlphaFoldDB" id="A0A1E7F250"/>
<feature type="compositionally biased region" description="Low complexity" evidence="1">
    <location>
        <begin position="96"/>
        <end position="112"/>
    </location>
</feature>
<dbReference type="InParanoid" id="A0A1E7F250"/>
<evidence type="ECO:0000256" key="1">
    <source>
        <dbReference type="SAM" id="MobiDB-lite"/>
    </source>
</evidence>
<feature type="region of interest" description="Disordered" evidence="1">
    <location>
        <begin position="560"/>
        <end position="596"/>
    </location>
</feature>
<evidence type="ECO:0000313" key="3">
    <source>
        <dbReference type="EMBL" id="OEU12095.1"/>
    </source>
</evidence>
<feature type="compositionally biased region" description="Basic and acidic residues" evidence="1">
    <location>
        <begin position="419"/>
        <end position="429"/>
    </location>
</feature>
<evidence type="ECO:0008006" key="5">
    <source>
        <dbReference type="Google" id="ProtNLM"/>
    </source>
</evidence>
<gene>
    <name evidence="3" type="ORF">FRACYDRAFT_244355</name>
</gene>
<reference evidence="3 4" key="1">
    <citation type="submission" date="2016-09" db="EMBL/GenBank/DDBJ databases">
        <title>Extensive genetic diversity and differential bi-allelic expression allows diatom success in the polar Southern Ocean.</title>
        <authorList>
            <consortium name="DOE Joint Genome Institute"/>
            <person name="Mock T."/>
            <person name="Otillar R.P."/>
            <person name="Strauss J."/>
            <person name="Dupont C."/>
            <person name="Frickenhaus S."/>
            <person name="Maumus F."/>
            <person name="Mcmullan M."/>
            <person name="Sanges R."/>
            <person name="Schmutz J."/>
            <person name="Toseland A."/>
            <person name="Valas R."/>
            <person name="Veluchamy A."/>
            <person name="Ward B.J."/>
            <person name="Allen A."/>
            <person name="Barry K."/>
            <person name="Falciatore A."/>
            <person name="Ferrante M."/>
            <person name="Fortunato A.E."/>
            <person name="Gloeckner G."/>
            <person name="Gruber A."/>
            <person name="Hipkin R."/>
            <person name="Janech M."/>
            <person name="Kroth P."/>
            <person name="Leese F."/>
            <person name="Lindquist E."/>
            <person name="Lyon B.R."/>
            <person name="Martin J."/>
            <person name="Mayer C."/>
            <person name="Parker M."/>
            <person name="Quesneville H."/>
            <person name="Raymond J."/>
            <person name="Uhlig C."/>
            <person name="Valentin K.U."/>
            <person name="Worden A.Z."/>
            <person name="Armbrust E.V."/>
            <person name="Bowler C."/>
            <person name="Green B."/>
            <person name="Moulton V."/>
            <person name="Van Oosterhout C."/>
            <person name="Grigoriev I."/>
        </authorList>
    </citation>
    <scope>NUCLEOTIDE SEQUENCE [LARGE SCALE GENOMIC DNA]</scope>
    <source>
        <strain evidence="3 4">CCMP1102</strain>
    </source>
</reference>
<feature type="region of interest" description="Disordered" evidence="1">
    <location>
        <begin position="189"/>
        <end position="208"/>
    </location>
</feature>
<proteinExistence type="predicted"/>
<name>A0A1E7F250_9STRA</name>
<feature type="compositionally biased region" description="Low complexity" evidence="1">
    <location>
        <begin position="432"/>
        <end position="441"/>
    </location>
</feature>
<dbReference type="EMBL" id="KV784365">
    <property type="protein sequence ID" value="OEU12095.1"/>
    <property type="molecule type" value="Genomic_DNA"/>
</dbReference>
<protein>
    <recommendedName>
        <fullName evidence="5">Nucleotide-diphospho-sugar transferase domain-containing protein</fullName>
    </recommendedName>
</protein>
<dbReference type="KEGG" id="fcy:FRACYDRAFT_244355"/>
<accession>A0A1E7F250</accession>
<keyword evidence="2" id="KW-0732">Signal</keyword>
<feature type="signal peptide" evidence="2">
    <location>
        <begin position="1"/>
        <end position="26"/>
    </location>
</feature>
<feature type="region of interest" description="Disordered" evidence="1">
    <location>
        <begin position="47"/>
        <end position="119"/>
    </location>
</feature>
<evidence type="ECO:0000313" key="4">
    <source>
        <dbReference type="Proteomes" id="UP000095751"/>
    </source>
</evidence>
<feature type="compositionally biased region" description="Low complexity" evidence="1">
    <location>
        <begin position="57"/>
        <end position="82"/>
    </location>
</feature>
<feature type="region of interest" description="Disordered" evidence="1">
    <location>
        <begin position="357"/>
        <end position="382"/>
    </location>
</feature>
<dbReference type="Proteomes" id="UP000095751">
    <property type="component" value="Unassembled WGS sequence"/>
</dbReference>
<feature type="compositionally biased region" description="Low complexity" evidence="1">
    <location>
        <begin position="307"/>
        <end position="326"/>
    </location>
</feature>
<feature type="compositionally biased region" description="Low complexity" evidence="1">
    <location>
        <begin position="560"/>
        <end position="580"/>
    </location>
</feature>
<sequence length="596" mass="67910">MMNMNMKIFLLYLFLILSSLYQIKNSTLINRVGVAVGDDDEQQVMEQSNIHNDDSIPSSSSSSSATTTAMMASRTASASSPSKNGNMTTSIRTETKVPVTDAPATTTLTTTTIDNESDNTNTNIKRGIFLISMGKKAAKTTLVERFIWSARNIGNYSDYIILVTDANEQRYEYEYTEAEADLLLPTNSTATATNTNNNATATNNNSNNNNLMKNDPKIIIFYTQDKSITTIKHKKFKSTTMNSKVYKTYIYDYLKLDERLQDIELLYYLDIDIIVGNELPPLFQEYETLYQIHNTQHNEEEEAQVITTNTTTGSASTTTKETTTKPTTASRTAKIYFFEGNGSQEIQGGQFILRIQPSSKSKSSNTNPNTTTTTITNNNNNNNFISSEICLERWRTLMQQNRTERLLKDQVSLTMMLQEQRHRQEKLESRNTSSSSSSSDTDTGKDVNGKRKRRRGNKNPKIECEIILMKQNTKYIQFPETINITERYNDIIAMQQQQEQIERNDGSIEQQQLQRPTTKNNNTYEYATLVHFRNSANVMRDVDEKQLQYYIKDILRFDISTNTNNTNNNSTTTNNTNNNNDGDDPYGFSSKMLFNR</sequence>
<feature type="region of interest" description="Disordered" evidence="1">
    <location>
        <begin position="418"/>
        <end position="458"/>
    </location>
</feature>
<keyword evidence="4" id="KW-1185">Reference proteome</keyword>
<organism evidence="3 4">
    <name type="scientific">Fragilariopsis cylindrus CCMP1102</name>
    <dbReference type="NCBI Taxonomy" id="635003"/>
    <lineage>
        <taxon>Eukaryota</taxon>
        <taxon>Sar</taxon>
        <taxon>Stramenopiles</taxon>
        <taxon>Ochrophyta</taxon>
        <taxon>Bacillariophyta</taxon>
        <taxon>Bacillariophyceae</taxon>
        <taxon>Bacillariophycidae</taxon>
        <taxon>Bacillariales</taxon>
        <taxon>Bacillariaceae</taxon>
        <taxon>Fragilariopsis</taxon>
    </lineage>
</organism>
<feature type="region of interest" description="Disordered" evidence="1">
    <location>
        <begin position="300"/>
        <end position="326"/>
    </location>
</feature>
<feature type="chain" id="PRO_5009192609" description="Nucleotide-diphospho-sugar transferase domain-containing protein" evidence="2">
    <location>
        <begin position="27"/>
        <end position="596"/>
    </location>
</feature>
<dbReference type="OrthoDB" id="55227at2759"/>
<feature type="compositionally biased region" description="Polar residues" evidence="1">
    <location>
        <begin position="83"/>
        <end position="92"/>
    </location>
</feature>